<dbReference type="PANTHER" id="PTHR43591">
    <property type="entry name" value="METHYLTRANSFERASE"/>
    <property type="match status" value="1"/>
</dbReference>
<dbReference type="AlphaFoldDB" id="A0A8E2JGY8"/>
<keyword evidence="3" id="KW-1185">Reference proteome</keyword>
<organism evidence="2 3">
    <name type="scientific">Lepidopterella palustris CBS 459.81</name>
    <dbReference type="NCBI Taxonomy" id="1314670"/>
    <lineage>
        <taxon>Eukaryota</taxon>
        <taxon>Fungi</taxon>
        <taxon>Dikarya</taxon>
        <taxon>Ascomycota</taxon>
        <taxon>Pezizomycotina</taxon>
        <taxon>Dothideomycetes</taxon>
        <taxon>Pleosporomycetidae</taxon>
        <taxon>Mytilinidiales</taxon>
        <taxon>Argynnaceae</taxon>
        <taxon>Lepidopterella</taxon>
    </lineage>
</organism>
<dbReference type="InterPro" id="IPR029063">
    <property type="entry name" value="SAM-dependent_MTases_sf"/>
</dbReference>
<dbReference type="Proteomes" id="UP000250266">
    <property type="component" value="Unassembled WGS sequence"/>
</dbReference>
<keyword evidence="2" id="KW-0808">Transferase</keyword>
<reference evidence="2 3" key="1">
    <citation type="journal article" date="2016" name="Nat. Commun.">
        <title>Ectomycorrhizal ecology is imprinted in the genome of the dominant symbiotic fungus Cenococcum geophilum.</title>
        <authorList>
            <consortium name="DOE Joint Genome Institute"/>
            <person name="Peter M."/>
            <person name="Kohler A."/>
            <person name="Ohm R.A."/>
            <person name="Kuo A."/>
            <person name="Krutzmann J."/>
            <person name="Morin E."/>
            <person name="Arend M."/>
            <person name="Barry K.W."/>
            <person name="Binder M."/>
            <person name="Choi C."/>
            <person name="Clum A."/>
            <person name="Copeland A."/>
            <person name="Grisel N."/>
            <person name="Haridas S."/>
            <person name="Kipfer T."/>
            <person name="LaButti K."/>
            <person name="Lindquist E."/>
            <person name="Lipzen A."/>
            <person name="Maire R."/>
            <person name="Meier B."/>
            <person name="Mihaltcheva S."/>
            <person name="Molinier V."/>
            <person name="Murat C."/>
            <person name="Poggeler S."/>
            <person name="Quandt C.A."/>
            <person name="Sperisen C."/>
            <person name="Tritt A."/>
            <person name="Tisserant E."/>
            <person name="Crous P.W."/>
            <person name="Henrissat B."/>
            <person name="Nehls U."/>
            <person name="Egli S."/>
            <person name="Spatafora J.W."/>
            <person name="Grigoriev I.V."/>
            <person name="Martin F.M."/>
        </authorList>
    </citation>
    <scope>NUCLEOTIDE SEQUENCE [LARGE SCALE GENOMIC DNA]</scope>
    <source>
        <strain evidence="2 3">CBS 459.81</strain>
    </source>
</reference>
<dbReference type="CDD" id="cd02440">
    <property type="entry name" value="AdoMet_MTases"/>
    <property type="match status" value="1"/>
</dbReference>
<dbReference type="Pfam" id="PF13489">
    <property type="entry name" value="Methyltransf_23"/>
    <property type="match status" value="1"/>
</dbReference>
<evidence type="ECO:0000256" key="1">
    <source>
        <dbReference type="SAM" id="MobiDB-lite"/>
    </source>
</evidence>
<keyword evidence="2" id="KW-0489">Methyltransferase</keyword>
<accession>A0A8E2JGY8</accession>
<protein>
    <submittedName>
        <fullName evidence="2">S-adenosyl-L-methionine-dependent methyltransferase</fullName>
    </submittedName>
</protein>
<dbReference type="GO" id="GO:0008168">
    <property type="term" value="F:methyltransferase activity"/>
    <property type="evidence" value="ECO:0007669"/>
    <property type="project" value="UniProtKB-KW"/>
</dbReference>
<proteinExistence type="predicted"/>
<feature type="compositionally biased region" description="Basic and acidic residues" evidence="1">
    <location>
        <begin position="367"/>
        <end position="384"/>
    </location>
</feature>
<dbReference type="EMBL" id="KV744903">
    <property type="protein sequence ID" value="OCK81962.1"/>
    <property type="molecule type" value="Genomic_DNA"/>
</dbReference>
<dbReference type="PANTHER" id="PTHR43591:SF10">
    <property type="entry name" value="ABC TRANSMEMBRANE TYPE-1 DOMAIN-CONTAINING PROTEIN-RELATED"/>
    <property type="match status" value="1"/>
</dbReference>
<dbReference type="Gene3D" id="3.40.50.150">
    <property type="entry name" value="Vaccinia Virus protein VP39"/>
    <property type="match status" value="1"/>
</dbReference>
<sequence>MVEDEYTDIGSDDRDSALGDDVSLLTMSVTSSVYNYRYEHGRRYHAYSEGKYLVPNDEPEKDRLDLQHHTFRLTADGALYIAPISKSNVQNVLDVGTGTGIWAIEFAEEHPQASVLGTDLSPIQPELLPPNCSFLIDDADHDWIFHQPFDFIHARAMMAAFKDWPRFLDQSFTNLKPGGYLELQEFHLPPQCLTNPSLNVSLSSSPAESPHPLSPNPIIQWGQYMSTAGSRIGLDFRVASNFGPLLQSAGFVDIHATHFKWPYGPWAKGEKMKMLGRFAAQDLEDGLQASVLGLFTKVLGWTREEVEVFLSSVRKEIREGCEGIWQPVVFWYARRPLPGEAIKPSQTVTTQEITLEPDENYLTTRRQVREERTMAEKDVERTDSAVDAQPSDAV</sequence>
<evidence type="ECO:0000313" key="3">
    <source>
        <dbReference type="Proteomes" id="UP000250266"/>
    </source>
</evidence>
<dbReference type="GO" id="GO:0032259">
    <property type="term" value="P:methylation"/>
    <property type="evidence" value="ECO:0007669"/>
    <property type="project" value="UniProtKB-KW"/>
</dbReference>
<gene>
    <name evidence="2" type="ORF">K432DRAFT_325236</name>
</gene>
<dbReference type="SUPFAM" id="SSF53335">
    <property type="entry name" value="S-adenosyl-L-methionine-dependent methyltransferases"/>
    <property type="match status" value="1"/>
</dbReference>
<feature type="region of interest" description="Disordered" evidence="1">
    <location>
        <begin position="355"/>
        <end position="394"/>
    </location>
</feature>
<dbReference type="OrthoDB" id="2013972at2759"/>
<name>A0A8E2JGY8_9PEZI</name>
<evidence type="ECO:0000313" key="2">
    <source>
        <dbReference type="EMBL" id="OCK81962.1"/>
    </source>
</evidence>